<reference evidence="2 3" key="1">
    <citation type="submission" date="2015-10" db="EMBL/GenBank/DDBJ databases">
        <title>Genome analyses suggest a sexual origin of heterokaryosis in a supposedly ancient asexual fungus.</title>
        <authorList>
            <person name="Ropars J."/>
            <person name="Sedzielewska K."/>
            <person name="Noel J."/>
            <person name="Charron P."/>
            <person name="Farinelli L."/>
            <person name="Marton T."/>
            <person name="Kruger M."/>
            <person name="Pelin A."/>
            <person name="Brachmann A."/>
            <person name="Corradi N."/>
        </authorList>
    </citation>
    <scope>NUCLEOTIDE SEQUENCE [LARGE SCALE GENOMIC DNA]</scope>
    <source>
        <strain evidence="2 3">A4</strain>
    </source>
</reference>
<dbReference type="AlphaFoldDB" id="A0A2I1HL66"/>
<feature type="non-terminal residue" evidence="2">
    <location>
        <position position="1"/>
    </location>
</feature>
<comment type="caution">
    <text evidence="2">The sequence shown here is derived from an EMBL/GenBank/DDBJ whole genome shotgun (WGS) entry which is preliminary data.</text>
</comment>
<evidence type="ECO:0008006" key="4">
    <source>
        <dbReference type="Google" id="ProtNLM"/>
    </source>
</evidence>
<protein>
    <recommendedName>
        <fullName evidence="4">RRM domain-containing protein</fullName>
    </recommendedName>
</protein>
<organism evidence="2 3">
    <name type="scientific">Rhizophagus irregularis</name>
    <dbReference type="NCBI Taxonomy" id="588596"/>
    <lineage>
        <taxon>Eukaryota</taxon>
        <taxon>Fungi</taxon>
        <taxon>Fungi incertae sedis</taxon>
        <taxon>Mucoromycota</taxon>
        <taxon>Glomeromycotina</taxon>
        <taxon>Glomeromycetes</taxon>
        <taxon>Glomerales</taxon>
        <taxon>Glomeraceae</taxon>
        <taxon>Rhizophagus</taxon>
    </lineage>
</organism>
<evidence type="ECO:0000313" key="2">
    <source>
        <dbReference type="EMBL" id="PKY59634.1"/>
    </source>
</evidence>
<keyword evidence="3" id="KW-1185">Reference proteome</keyword>
<name>A0A2I1HL66_9GLOM</name>
<dbReference type="Proteomes" id="UP000234323">
    <property type="component" value="Unassembled WGS sequence"/>
</dbReference>
<accession>A0A2I1HL66</accession>
<feature type="compositionally biased region" description="Basic residues" evidence="1">
    <location>
        <begin position="134"/>
        <end position="143"/>
    </location>
</feature>
<evidence type="ECO:0000313" key="3">
    <source>
        <dbReference type="Proteomes" id="UP000234323"/>
    </source>
</evidence>
<gene>
    <name evidence="2" type="ORF">RhiirA4_430551</name>
</gene>
<dbReference type="EMBL" id="LLXI01003676">
    <property type="protein sequence ID" value="PKY59634.1"/>
    <property type="molecule type" value="Genomic_DNA"/>
</dbReference>
<sequence length="262" mass="29084">SRLYLGVLCGGHCLRICPASFSPDQRAERRTHVALLAGLPCGTISVDLAEIAEEVSAKSINVPFSLNSYNPKPYAYCHFSSETAMENAKSISCALKKRHNHFARPENNHNNNGSRRNASRQRSHSCPNNQQPHSRSRSQRRRPWNRDNLHNNAQRPPAPDINELNYYADGMDVSYPGPVALTDWKSIGASLEKIIEELALLTTQFISINKRITTLESFMAASTSPSNTVVTKPASYVPSSMQGWDDVQPGPRKLILDVTGKN</sequence>
<dbReference type="VEuPathDB" id="FungiDB:RhiirA1_475277"/>
<evidence type="ECO:0000256" key="1">
    <source>
        <dbReference type="SAM" id="MobiDB-lite"/>
    </source>
</evidence>
<proteinExistence type="predicted"/>
<feature type="region of interest" description="Disordered" evidence="1">
    <location>
        <begin position="101"/>
        <end position="162"/>
    </location>
</feature>